<feature type="compositionally biased region" description="Polar residues" evidence="6">
    <location>
        <begin position="15"/>
        <end position="26"/>
    </location>
</feature>
<keyword evidence="3" id="KW-0547">Nucleotide-binding</keyword>
<sequence length="244" mass="27798">MWNRVANLKGRPELQANSNGNSTPQQVKRCSQMSGLYGRTLDDVFTDVGLVDMSKLGFGVDFGFSKRMGMSGRNTWTFCGTPEYVAPEIILNKGHDHSIDYWSLGILMFELLTGTPPFTAPDPMKTYNIILKGLDMIEFPKKITRHAHNLIKKLCRENPVERLGYQKNGVNDIRRHKWFQASTGRPNQTTLRASDPCLLKSPDRHVELLTAMPRDVFPCHLTYARVLRGRHARRLERRVLEGAT</sequence>
<evidence type="ECO:0000256" key="2">
    <source>
        <dbReference type="ARBA" id="ARBA00022679"/>
    </source>
</evidence>
<evidence type="ECO:0000313" key="8">
    <source>
        <dbReference type="Proteomes" id="UP000695022"/>
    </source>
</evidence>
<feature type="region of interest" description="Disordered" evidence="6">
    <location>
        <begin position="1"/>
        <end position="26"/>
    </location>
</feature>
<proteinExistence type="predicted"/>
<organism evidence="8 9">
    <name type="scientific">Priapulus caudatus</name>
    <name type="common">Priapulid worm</name>
    <dbReference type="NCBI Taxonomy" id="37621"/>
    <lineage>
        <taxon>Eukaryota</taxon>
        <taxon>Metazoa</taxon>
        <taxon>Ecdysozoa</taxon>
        <taxon>Scalidophora</taxon>
        <taxon>Priapulida</taxon>
        <taxon>Priapulimorpha</taxon>
        <taxon>Priapulimorphida</taxon>
        <taxon>Priapulidae</taxon>
        <taxon>Priapulus</taxon>
    </lineage>
</organism>
<dbReference type="Proteomes" id="UP000695022">
    <property type="component" value="Unplaced"/>
</dbReference>
<evidence type="ECO:0000313" key="9">
    <source>
        <dbReference type="RefSeq" id="XP_014677769.1"/>
    </source>
</evidence>
<evidence type="ECO:0000256" key="6">
    <source>
        <dbReference type="SAM" id="MobiDB-lite"/>
    </source>
</evidence>
<protein>
    <submittedName>
        <fullName evidence="9">cAMP-dependent protein kinase catalytic subunit alpha-like</fullName>
    </submittedName>
</protein>
<evidence type="ECO:0000256" key="3">
    <source>
        <dbReference type="ARBA" id="ARBA00022741"/>
    </source>
</evidence>
<keyword evidence="5" id="KW-0067">ATP-binding</keyword>
<feature type="domain" description="Protein kinase" evidence="7">
    <location>
        <begin position="1"/>
        <end position="179"/>
    </location>
</feature>
<accession>A0ABM1EZZ8</accession>
<dbReference type="Gene3D" id="1.10.510.10">
    <property type="entry name" value="Transferase(Phosphotransferase) domain 1"/>
    <property type="match status" value="1"/>
</dbReference>
<dbReference type="InterPro" id="IPR011009">
    <property type="entry name" value="Kinase-like_dom_sf"/>
</dbReference>
<keyword evidence="1" id="KW-0723">Serine/threonine-protein kinase</keyword>
<keyword evidence="4" id="KW-0418">Kinase</keyword>
<reference evidence="9" key="1">
    <citation type="submission" date="2025-08" db="UniProtKB">
        <authorList>
            <consortium name="RefSeq"/>
        </authorList>
    </citation>
    <scope>IDENTIFICATION</scope>
</reference>
<dbReference type="InterPro" id="IPR000719">
    <property type="entry name" value="Prot_kinase_dom"/>
</dbReference>
<evidence type="ECO:0000259" key="7">
    <source>
        <dbReference type="PROSITE" id="PS50011"/>
    </source>
</evidence>
<dbReference type="GeneID" id="106817604"/>
<dbReference type="SUPFAM" id="SSF56112">
    <property type="entry name" value="Protein kinase-like (PK-like)"/>
    <property type="match status" value="1"/>
</dbReference>
<name>A0ABM1EZZ8_PRICU</name>
<evidence type="ECO:0000256" key="5">
    <source>
        <dbReference type="ARBA" id="ARBA00022840"/>
    </source>
</evidence>
<dbReference type="RefSeq" id="XP_014677769.1">
    <property type="nucleotide sequence ID" value="XM_014822283.1"/>
</dbReference>
<dbReference type="PANTHER" id="PTHR24353">
    <property type="entry name" value="CYCLIC NUCLEOTIDE-DEPENDENT PROTEIN KINASE"/>
    <property type="match status" value="1"/>
</dbReference>
<keyword evidence="2" id="KW-0808">Transferase</keyword>
<gene>
    <name evidence="9" type="primary">LOC106817604</name>
</gene>
<dbReference type="PANTHER" id="PTHR24353:SF147">
    <property type="entry name" value="CGMP-DEPENDENT SERINE_THREONIN PROTEIN KINASE-RELATED"/>
    <property type="match status" value="1"/>
</dbReference>
<evidence type="ECO:0000256" key="4">
    <source>
        <dbReference type="ARBA" id="ARBA00022777"/>
    </source>
</evidence>
<keyword evidence="8" id="KW-1185">Reference proteome</keyword>
<dbReference type="Pfam" id="PF00069">
    <property type="entry name" value="Pkinase"/>
    <property type="match status" value="1"/>
</dbReference>
<dbReference type="SMART" id="SM00220">
    <property type="entry name" value="S_TKc"/>
    <property type="match status" value="1"/>
</dbReference>
<dbReference type="PROSITE" id="PS50011">
    <property type="entry name" value="PROTEIN_KINASE_DOM"/>
    <property type="match status" value="1"/>
</dbReference>
<evidence type="ECO:0000256" key="1">
    <source>
        <dbReference type="ARBA" id="ARBA00022527"/>
    </source>
</evidence>